<dbReference type="ESTHER" id="9mico-a0a169c250">
    <property type="family name" value="Duf_1023"/>
</dbReference>
<protein>
    <recommendedName>
        <fullName evidence="2">DUF1023 domain-containing protein</fullName>
    </recommendedName>
</protein>
<evidence type="ECO:0000313" key="3">
    <source>
        <dbReference type="EMBL" id="AND17065.1"/>
    </source>
</evidence>
<feature type="compositionally biased region" description="Basic and acidic residues" evidence="1">
    <location>
        <begin position="655"/>
        <end position="686"/>
    </location>
</feature>
<dbReference type="PATRIC" id="fig|33888.3.peg.2146"/>
<feature type="compositionally biased region" description="Basic and acidic residues" evidence="1">
    <location>
        <begin position="634"/>
        <end position="645"/>
    </location>
</feature>
<dbReference type="Proteomes" id="UP000077071">
    <property type="component" value="Chromosome"/>
</dbReference>
<reference evidence="3 4" key="1">
    <citation type="submission" date="2016-05" db="EMBL/GenBank/DDBJ databases">
        <title>Complete genome sequence of Rathayibacter tritici NCPPB 1953.</title>
        <authorList>
            <person name="Park J."/>
            <person name="Lee H.-H."/>
            <person name="Lee S.-W."/>
            <person name="Seo Y.-S."/>
        </authorList>
    </citation>
    <scope>NUCLEOTIDE SEQUENCE [LARGE SCALE GENOMIC DNA]</scope>
    <source>
        <strain evidence="3 4">NCPPB 1953</strain>
    </source>
</reference>
<feature type="region of interest" description="Disordered" evidence="1">
    <location>
        <begin position="634"/>
        <end position="686"/>
    </location>
</feature>
<dbReference type="OrthoDB" id="3259161at2"/>
<name>A0A169C250_9MICO</name>
<proteinExistence type="predicted"/>
<dbReference type="EMBL" id="CP015515">
    <property type="protein sequence ID" value="AND17065.1"/>
    <property type="molecule type" value="Genomic_DNA"/>
</dbReference>
<sequence>MLRFDQAQAAALVRGSLAARGAVQCHQIALHDAAGTALVDFAGPYAGVFRENVLRHLDDSGQLSRALGSLADDVEAACWQAHQELERLEELAAWQAREAAREDRRRQSAAVGVVSVDEAVLDRMPSTSPFAVPEVSAVFLPLPHRRGSGGGSSGSSSADPDRLRMFVSRAQSSATDLEAALCRVRSDWAGFVDRCGWARTGSPEFLTGFALFIEECRADALWIEWIASAFEAAGGGTLSVGALDLAATTKADLSERDLLQALASVPAGELSTMVAGSPELAARIAGLRPELVADWWATLDPQDEESDLSERQGLLLATLPALLGNLEGLPYGARDKANRIALRRGLESVEREIATTQRLVLHTALLPTGPVALPLLMARLDELKERQACLANVDETLGSAVDGVPRFLLSLTSDQPPLAAVSIGDLDTATNASFVVPGMGTTTQDMSTLATGAQAVQAQRGSDSAVVAWIGYETPPVPFSPEPDLSVFGLADAEKGGAALASALKGFDAVRRESPPELGVVAHSFGSTAASIALTDPDVHVDSFTTLGSAGLPNWITSASQLHADRVYAGQATDRSLIDPEPGDRYSWVGRSFSPWHSVDPTDPAFGAWVFGVETGGDAGLPVTTHDLVVGEASEDRGYLDRGTESSRNVSRALGGEEEKLTPPSPRRESVPHPRPQDPPEVPKHD</sequence>
<feature type="domain" description="DUF1023" evidence="2">
    <location>
        <begin position="418"/>
        <end position="574"/>
    </location>
</feature>
<organism evidence="3 4">
    <name type="scientific">Rathayibacter tritici</name>
    <dbReference type="NCBI Taxonomy" id="33888"/>
    <lineage>
        <taxon>Bacteria</taxon>
        <taxon>Bacillati</taxon>
        <taxon>Actinomycetota</taxon>
        <taxon>Actinomycetes</taxon>
        <taxon>Micrococcales</taxon>
        <taxon>Microbacteriaceae</taxon>
        <taxon>Rathayibacter</taxon>
    </lineage>
</organism>
<evidence type="ECO:0000259" key="2">
    <source>
        <dbReference type="Pfam" id="PF06259"/>
    </source>
</evidence>
<dbReference type="RefSeq" id="WP_068254472.1">
    <property type="nucleotide sequence ID" value="NZ_CP015515.1"/>
</dbReference>
<accession>A0A169C250</accession>
<dbReference type="AlphaFoldDB" id="A0A169C250"/>
<gene>
    <name evidence="3" type="ORF">A6122_1939</name>
</gene>
<evidence type="ECO:0000313" key="4">
    <source>
        <dbReference type="Proteomes" id="UP000077071"/>
    </source>
</evidence>
<dbReference type="KEGG" id="rtn:A6122_1939"/>
<evidence type="ECO:0000256" key="1">
    <source>
        <dbReference type="SAM" id="MobiDB-lite"/>
    </source>
</evidence>
<dbReference type="InterPro" id="IPR010427">
    <property type="entry name" value="DUF1023"/>
</dbReference>
<keyword evidence="4" id="KW-1185">Reference proteome</keyword>
<dbReference type="STRING" id="33888.A6122_1939"/>
<dbReference type="Pfam" id="PF06259">
    <property type="entry name" value="Abhydrolase_8"/>
    <property type="match status" value="1"/>
</dbReference>